<dbReference type="NCBIfam" id="TIGR00229">
    <property type="entry name" value="sensory_box"/>
    <property type="match status" value="2"/>
</dbReference>
<evidence type="ECO:0000259" key="3">
    <source>
        <dbReference type="PROSITE" id="PS50113"/>
    </source>
</evidence>
<dbReference type="InterPro" id="IPR029787">
    <property type="entry name" value="Nucleotide_cyclase"/>
</dbReference>
<dbReference type="InterPro" id="IPR013656">
    <property type="entry name" value="PAS_4"/>
</dbReference>
<dbReference type="Gene3D" id="3.30.70.270">
    <property type="match status" value="1"/>
</dbReference>
<dbReference type="SMART" id="SM00091">
    <property type="entry name" value="PAS"/>
    <property type="match status" value="2"/>
</dbReference>
<feature type="domain" description="PAS" evidence="2">
    <location>
        <begin position="62"/>
        <end position="142"/>
    </location>
</feature>
<dbReference type="InterPro" id="IPR000160">
    <property type="entry name" value="GGDEF_dom"/>
</dbReference>
<name>A0ABX1TQ78_9PROT</name>
<dbReference type="CDD" id="cd01949">
    <property type="entry name" value="GGDEF"/>
    <property type="match status" value="1"/>
</dbReference>
<evidence type="ECO:0000259" key="4">
    <source>
        <dbReference type="PROSITE" id="PS50887"/>
    </source>
</evidence>
<dbReference type="SUPFAM" id="SSF55785">
    <property type="entry name" value="PYP-like sensor domain (PAS domain)"/>
    <property type="match status" value="2"/>
</dbReference>
<dbReference type="InterPro" id="IPR000014">
    <property type="entry name" value="PAS"/>
</dbReference>
<proteinExistence type="predicted"/>
<gene>
    <name evidence="5" type="ORF">E4Q23_00390</name>
</gene>
<reference evidence="5 6" key="1">
    <citation type="submission" date="2019-03" db="EMBL/GenBank/DDBJ databases">
        <title>Metabolic reconstructions from genomes of highly enriched 'Candidatus Accumulibacter' and 'Candidatus Competibacter' bioreactor populations.</title>
        <authorList>
            <person name="Annavajhala M.K."/>
            <person name="Welles L."/>
            <person name="Abbas B."/>
            <person name="Sorokin D."/>
            <person name="Park H."/>
            <person name="Van Loosdrecht M."/>
            <person name="Chandran K."/>
        </authorList>
    </citation>
    <scope>NUCLEOTIDE SEQUENCE [LARGE SCALE GENOMIC DNA]</scope>
    <source>
        <strain evidence="5 6">SBR_S</strain>
    </source>
</reference>
<keyword evidence="6" id="KW-1185">Reference proteome</keyword>
<dbReference type="InterPro" id="IPR043128">
    <property type="entry name" value="Rev_trsase/Diguanyl_cyclase"/>
</dbReference>
<evidence type="ECO:0000313" key="5">
    <source>
        <dbReference type="EMBL" id="NMQ26355.1"/>
    </source>
</evidence>
<feature type="region of interest" description="Disordered" evidence="1">
    <location>
        <begin position="36"/>
        <end position="57"/>
    </location>
</feature>
<feature type="compositionally biased region" description="Gly residues" evidence="1">
    <location>
        <begin position="44"/>
        <end position="54"/>
    </location>
</feature>
<dbReference type="Pfam" id="PF00990">
    <property type="entry name" value="GGDEF"/>
    <property type="match status" value="1"/>
</dbReference>
<dbReference type="PANTHER" id="PTHR44757">
    <property type="entry name" value="DIGUANYLATE CYCLASE DGCP"/>
    <property type="match status" value="1"/>
</dbReference>
<dbReference type="InterPro" id="IPR035965">
    <property type="entry name" value="PAS-like_dom_sf"/>
</dbReference>
<evidence type="ECO:0000259" key="2">
    <source>
        <dbReference type="PROSITE" id="PS50112"/>
    </source>
</evidence>
<accession>A0ABX1TQ78</accession>
<dbReference type="NCBIfam" id="TIGR00254">
    <property type="entry name" value="GGDEF"/>
    <property type="match status" value="1"/>
</dbReference>
<organism evidence="5 6">
    <name type="scientific">Candidatus Accumulibacter phosphatis</name>
    <dbReference type="NCBI Taxonomy" id="327160"/>
    <lineage>
        <taxon>Bacteria</taxon>
        <taxon>Pseudomonadati</taxon>
        <taxon>Pseudomonadota</taxon>
        <taxon>Betaproteobacteria</taxon>
        <taxon>Candidatus Accumulibacter</taxon>
    </lineage>
</organism>
<feature type="domain" description="GGDEF" evidence="4">
    <location>
        <begin position="380"/>
        <end position="513"/>
    </location>
</feature>
<dbReference type="InterPro" id="IPR052155">
    <property type="entry name" value="Biofilm_reg_signaling"/>
</dbReference>
<feature type="domain" description="PAS" evidence="2">
    <location>
        <begin position="206"/>
        <end position="277"/>
    </location>
</feature>
<dbReference type="PROSITE" id="PS50887">
    <property type="entry name" value="GGDEF"/>
    <property type="match status" value="1"/>
</dbReference>
<feature type="domain" description="PAC" evidence="3">
    <location>
        <begin position="294"/>
        <end position="348"/>
    </location>
</feature>
<dbReference type="SUPFAM" id="SSF55073">
    <property type="entry name" value="Nucleotide cyclase"/>
    <property type="match status" value="1"/>
</dbReference>
<protein>
    <submittedName>
        <fullName evidence="5">Sensor domain-containing diguanylate cyclase</fullName>
    </submittedName>
</protein>
<dbReference type="PANTHER" id="PTHR44757:SF2">
    <property type="entry name" value="BIOFILM ARCHITECTURE MAINTENANCE PROTEIN MBAA"/>
    <property type="match status" value="1"/>
</dbReference>
<feature type="domain" description="PAC" evidence="3">
    <location>
        <begin position="153"/>
        <end position="205"/>
    </location>
</feature>
<evidence type="ECO:0000313" key="6">
    <source>
        <dbReference type="Proteomes" id="UP000749010"/>
    </source>
</evidence>
<dbReference type="Gene3D" id="3.30.450.20">
    <property type="entry name" value="PAS domain"/>
    <property type="match status" value="2"/>
</dbReference>
<evidence type="ECO:0000256" key="1">
    <source>
        <dbReference type="SAM" id="MobiDB-lite"/>
    </source>
</evidence>
<dbReference type="PROSITE" id="PS50113">
    <property type="entry name" value="PAC"/>
    <property type="match status" value="2"/>
</dbReference>
<dbReference type="PROSITE" id="PS50112">
    <property type="entry name" value="PAS"/>
    <property type="match status" value="2"/>
</dbReference>
<dbReference type="InterPro" id="IPR000700">
    <property type="entry name" value="PAS-assoc_C"/>
</dbReference>
<sequence>MTCRDSPDDEYRDRSPFYRPFSRTWRREIRESRARLSRQVSANGGPGMNNGGGIDRSREQLSSTWARQVVEAISIPMFVIDAEHRVVHWNRACEKLTGVSQDSVLGTTRAWSAFYQDSRPVIADLALNGSRLEDLERYYAGKYRPSASLEDAWELEDFFPRMPDGGKWLVFSAAALHDESGVVVGAVETLRDVTAQRAAERAASDAALLLSEIVQGSPVPTFVIDAEHRVTHWNRACEAILGAPAEQMIGSREQWRPFYPHPRPVMADLVLDATEGQMGELYAGKLRPSPLIAGAWEARDYFPQFPGGGRWLYFTAAPLHGADGRAIGAVETLQDISKQKHYEVQLEALARQDPLTGLANRMVLEERFNLALSQAARHKRLLALAFLDLDHFKPINDAMGHAVGDALLVELAKRLLAMVRASDTVARIGGDEFVIVLAEPESREAVEGVMQRIIETVRQPFQLDEHCVQVGCSIGIALYPEDGDDHGGLLRDADAAMYLAKTAGRNGYRMHARQVQ</sequence>
<dbReference type="EMBL" id="SPMY01000002">
    <property type="protein sequence ID" value="NMQ26355.1"/>
    <property type="molecule type" value="Genomic_DNA"/>
</dbReference>
<dbReference type="Proteomes" id="UP000749010">
    <property type="component" value="Unassembled WGS sequence"/>
</dbReference>
<dbReference type="Pfam" id="PF08448">
    <property type="entry name" value="PAS_4"/>
    <property type="match status" value="2"/>
</dbReference>
<dbReference type="CDD" id="cd00130">
    <property type="entry name" value="PAS"/>
    <property type="match status" value="2"/>
</dbReference>
<dbReference type="SMART" id="SM00267">
    <property type="entry name" value="GGDEF"/>
    <property type="match status" value="1"/>
</dbReference>
<comment type="caution">
    <text evidence="5">The sequence shown here is derived from an EMBL/GenBank/DDBJ whole genome shotgun (WGS) entry which is preliminary data.</text>
</comment>